<keyword evidence="4 9" id="KW-0812">Transmembrane</keyword>
<feature type="domain" description="Major facilitator superfamily (MFS) profile" evidence="10">
    <location>
        <begin position="87"/>
        <end position="546"/>
    </location>
</feature>
<feature type="transmembrane region" description="Helical" evidence="9">
    <location>
        <begin position="390"/>
        <end position="413"/>
    </location>
</feature>
<feature type="transmembrane region" description="Helical" evidence="9">
    <location>
        <begin position="357"/>
        <end position="378"/>
    </location>
</feature>
<feature type="transmembrane region" description="Helical" evidence="9">
    <location>
        <begin position="458"/>
        <end position="478"/>
    </location>
</feature>
<evidence type="ECO:0000256" key="9">
    <source>
        <dbReference type="SAM" id="Phobius"/>
    </source>
</evidence>
<comment type="similarity">
    <text evidence="2 7">Belongs to the major facilitator superfamily. Sugar transporter (TC 2.A.1.1) family.</text>
</comment>
<dbReference type="SUPFAM" id="SSF103473">
    <property type="entry name" value="MFS general substrate transporter"/>
    <property type="match status" value="1"/>
</dbReference>
<evidence type="ECO:0000256" key="3">
    <source>
        <dbReference type="ARBA" id="ARBA00022448"/>
    </source>
</evidence>
<dbReference type="InterPro" id="IPR005828">
    <property type="entry name" value="MFS_sugar_transport-like"/>
</dbReference>
<feature type="transmembrane region" description="Helical" evidence="9">
    <location>
        <begin position="490"/>
        <end position="511"/>
    </location>
</feature>
<evidence type="ECO:0000256" key="1">
    <source>
        <dbReference type="ARBA" id="ARBA00004141"/>
    </source>
</evidence>
<dbReference type="PANTHER" id="PTHR48022:SF83">
    <property type="entry name" value="MAJOR FACILITATOR SUPERFAMILY (MFS) PROFILE DOMAIN-CONTAINING PROTEIN"/>
    <property type="match status" value="1"/>
</dbReference>
<evidence type="ECO:0000256" key="2">
    <source>
        <dbReference type="ARBA" id="ARBA00010992"/>
    </source>
</evidence>
<dbReference type="InterPro" id="IPR036259">
    <property type="entry name" value="MFS_trans_sf"/>
</dbReference>
<dbReference type="InterPro" id="IPR020846">
    <property type="entry name" value="MFS_dom"/>
</dbReference>
<dbReference type="GeneID" id="34598440"/>
<feature type="transmembrane region" description="Helical" evidence="9">
    <location>
        <begin position="420"/>
        <end position="438"/>
    </location>
</feature>
<protein>
    <recommendedName>
        <fullName evidence="10">Major facilitator superfamily (MFS) profile domain-containing protein</fullName>
    </recommendedName>
</protein>
<dbReference type="GO" id="GO:0016020">
    <property type="term" value="C:membrane"/>
    <property type="evidence" value="ECO:0007669"/>
    <property type="project" value="UniProtKB-SubCell"/>
</dbReference>
<evidence type="ECO:0000313" key="11">
    <source>
        <dbReference type="EMBL" id="OAG42393.1"/>
    </source>
</evidence>
<evidence type="ECO:0000256" key="5">
    <source>
        <dbReference type="ARBA" id="ARBA00022989"/>
    </source>
</evidence>
<proteinExistence type="inferred from homology"/>
<keyword evidence="12" id="KW-1185">Reference proteome</keyword>
<keyword evidence="3 7" id="KW-0813">Transport</keyword>
<dbReference type="AlphaFoldDB" id="A0A177FDP1"/>
<organism evidence="11 12">
    <name type="scientific">Fonsecaea monophora</name>
    <dbReference type="NCBI Taxonomy" id="254056"/>
    <lineage>
        <taxon>Eukaryota</taxon>
        <taxon>Fungi</taxon>
        <taxon>Dikarya</taxon>
        <taxon>Ascomycota</taxon>
        <taxon>Pezizomycotina</taxon>
        <taxon>Eurotiomycetes</taxon>
        <taxon>Chaetothyriomycetidae</taxon>
        <taxon>Chaetothyriales</taxon>
        <taxon>Herpotrichiellaceae</taxon>
        <taxon>Fonsecaea</taxon>
    </lineage>
</organism>
<feature type="transmembrane region" description="Helical" evidence="9">
    <location>
        <begin position="523"/>
        <end position="540"/>
    </location>
</feature>
<keyword evidence="5 9" id="KW-1133">Transmembrane helix</keyword>
<dbReference type="NCBIfam" id="TIGR00879">
    <property type="entry name" value="SP"/>
    <property type="match status" value="1"/>
</dbReference>
<evidence type="ECO:0000256" key="7">
    <source>
        <dbReference type="RuleBase" id="RU003346"/>
    </source>
</evidence>
<comment type="subcellular location">
    <subcellularLocation>
        <location evidence="1">Membrane</location>
        <topology evidence="1">Multi-pass membrane protein</topology>
    </subcellularLocation>
</comment>
<dbReference type="PROSITE" id="PS00216">
    <property type="entry name" value="SUGAR_TRANSPORT_1"/>
    <property type="match status" value="1"/>
</dbReference>
<feature type="transmembrane region" description="Helical" evidence="9">
    <location>
        <begin position="187"/>
        <end position="208"/>
    </location>
</feature>
<comment type="caution">
    <text evidence="11">The sequence shown here is derived from an EMBL/GenBank/DDBJ whole genome shotgun (WGS) entry which is preliminary data.</text>
</comment>
<feature type="transmembrane region" description="Helical" evidence="9">
    <location>
        <begin position="163"/>
        <end position="181"/>
    </location>
</feature>
<evidence type="ECO:0000256" key="4">
    <source>
        <dbReference type="ARBA" id="ARBA00022692"/>
    </source>
</evidence>
<dbReference type="InterPro" id="IPR005829">
    <property type="entry name" value="Sugar_transporter_CS"/>
</dbReference>
<accession>A0A177FDP1</accession>
<feature type="transmembrane region" description="Helical" evidence="9">
    <location>
        <begin position="215"/>
        <end position="236"/>
    </location>
</feature>
<evidence type="ECO:0000259" key="10">
    <source>
        <dbReference type="PROSITE" id="PS50850"/>
    </source>
</evidence>
<evidence type="ECO:0000256" key="6">
    <source>
        <dbReference type="ARBA" id="ARBA00023136"/>
    </source>
</evidence>
<reference evidence="11 12" key="1">
    <citation type="submission" date="2016-03" db="EMBL/GenBank/DDBJ databases">
        <title>Draft genome sequence of the Fonsecaea monophora CBS 269.37.</title>
        <authorList>
            <person name="Bombassaro A."/>
            <person name="Vinicius W.A."/>
            <person name="De Hoog S."/>
            <person name="Sun J."/>
            <person name="Souza E.M."/>
            <person name="Raittz R.T."/>
            <person name="Costa F."/>
            <person name="Leao A.C."/>
            <person name="Tadra-Sfeir M.Z."/>
            <person name="Baura V."/>
            <person name="Balsanelli E."/>
            <person name="Pedrosa F.O."/>
            <person name="Moreno L.F."/>
            <person name="Steffens M.B."/>
            <person name="Xi L."/>
            <person name="Bocca A.L."/>
            <person name="Felipe M.S."/>
            <person name="Teixeira M."/>
            <person name="Telles Filho F.Q."/>
            <person name="Azevedo C.M."/>
            <person name="Gomes R."/>
            <person name="Vicente V.A."/>
        </authorList>
    </citation>
    <scope>NUCLEOTIDE SEQUENCE [LARGE SCALE GENOMIC DNA]</scope>
    <source>
        <strain evidence="11 12">CBS 269.37</strain>
    </source>
</reference>
<dbReference type="FunFam" id="1.20.1250.20:FF:000078">
    <property type="entry name" value="MFS maltose transporter, putative"/>
    <property type="match status" value="1"/>
</dbReference>
<dbReference type="PROSITE" id="PS50850">
    <property type="entry name" value="MFS"/>
    <property type="match status" value="1"/>
</dbReference>
<dbReference type="Pfam" id="PF00083">
    <property type="entry name" value="Sugar_tr"/>
    <property type="match status" value="1"/>
</dbReference>
<evidence type="ECO:0000313" key="12">
    <source>
        <dbReference type="Proteomes" id="UP000077002"/>
    </source>
</evidence>
<dbReference type="GO" id="GO:0005351">
    <property type="term" value="F:carbohydrate:proton symporter activity"/>
    <property type="evidence" value="ECO:0007669"/>
    <property type="project" value="TreeGrafter"/>
</dbReference>
<name>A0A177FDP1_9EURO</name>
<sequence length="594" mass="65087">MDAIEESDEQQPLLASRSNQIAPAIQVDSKAETTDMDKDIEIRKEPAGLIATASIDDINAEARAATDQEHGHSFWEAARLYPAAVGWSLFFSLGVIMCAFDPQLLGQLYATPAFQRDFGYLYDGSYIVSAPWQTGLSMGSPIGQVVGAFFAAYPMEAFGRKKTFGACVILTTGFVFIQFFARSLPVLLAGELLGGLVLGSYAVIAPAYASEVCPLALRGVLTSCTNICFVTGQLIANGVIAGTHVLDSHWAYSAPFAIQWLWPLVILIGLPFAPERLERLISSIFIPLLTAPSPWWLQRQGRFEDAEKALKRLASPKVDVRPTLAMIIETDRLEREIEAGSTYRDCFKKINIRRTEIAVGVYTIQVLSGIYLVGYATYFFTLAGLPSDQAFNMGVGFLAIGFVGTCLSWILLIYFGRRSIYNTGLALLAVLQVIIGILDCAPNYDNRPSISWAQSVLMLIWNFIYDLSIGPVCFVLLCEVSATRVRGKTIAIATAVQATAGIVMTVAIPYMINPDQANMRGKLGFFFGGLAALCLTWSYFRVPELKGRTFQEVDIMFERNIKTKDFKHYVVTAGGAGQAVPTEYDTPDRVGGDI</sequence>
<dbReference type="InterPro" id="IPR050360">
    <property type="entry name" value="MFS_Sugar_Transporters"/>
</dbReference>
<dbReference type="InterPro" id="IPR003663">
    <property type="entry name" value="Sugar/inositol_transpt"/>
</dbReference>
<feature type="transmembrane region" description="Helical" evidence="9">
    <location>
        <begin position="80"/>
        <end position="100"/>
    </location>
</feature>
<evidence type="ECO:0000256" key="8">
    <source>
        <dbReference type="SAM" id="MobiDB-lite"/>
    </source>
</evidence>
<dbReference type="PANTHER" id="PTHR48022">
    <property type="entry name" value="PLASTIDIC GLUCOSE TRANSPORTER 4"/>
    <property type="match status" value="1"/>
</dbReference>
<feature type="region of interest" description="Disordered" evidence="8">
    <location>
        <begin position="1"/>
        <end position="33"/>
    </location>
</feature>
<dbReference type="EMBL" id="LVKK01000016">
    <property type="protein sequence ID" value="OAG42393.1"/>
    <property type="molecule type" value="Genomic_DNA"/>
</dbReference>
<keyword evidence="6 9" id="KW-0472">Membrane</keyword>
<dbReference type="Gene3D" id="1.20.1250.20">
    <property type="entry name" value="MFS general substrate transporter like domains"/>
    <property type="match status" value="1"/>
</dbReference>
<dbReference type="Proteomes" id="UP000077002">
    <property type="component" value="Unassembled WGS sequence"/>
</dbReference>
<dbReference type="OrthoDB" id="6612291at2759"/>
<dbReference type="RefSeq" id="XP_022514345.1">
    <property type="nucleotide sequence ID" value="XM_022653243.1"/>
</dbReference>
<gene>
    <name evidence="11" type="ORF">AYO21_03269</name>
</gene>
<feature type="transmembrane region" description="Helical" evidence="9">
    <location>
        <begin position="256"/>
        <end position="273"/>
    </location>
</feature>